<sequence length="392" mass="41881">MTHKQGFATRAIHAGQEPDPTTGAVSIPIYATSTYVQPALNEPKQYAGATFDYARSANPTRLALERCIADLEGGAFATATGFAFASGLAASATVLELLPAGSHVVASDDLYGGSVRLFNRVRSNSADLKVTYADFSSRESIEAAITPETKLLWVETPSNPLLKLVDLDLVAAIGKDRGLLTVADNTFASPWIQRPLEHGFDIVVHSATKYLNGHSDVIAGVAVTARADLAERLAFLQNAAGAVLGPFDAFLALRGLKTLALRMERHCANAEAIARWLEQHPAIEKVHYPGLASHPQHELAKRQMRGFGGMVSAVVKGGLPAAKKLLENTKIFVLAESLGGVESLIELPALMTHASVPPEQRRRIGIDDGLVRLSVGVEDVEDLLADLEQALK</sequence>
<dbReference type="GO" id="GO:0003962">
    <property type="term" value="F:cystathionine gamma-synthase activity"/>
    <property type="evidence" value="ECO:0007669"/>
    <property type="project" value="TreeGrafter"/>
</dbReference>
<evidence type="ECO:0000256" key="2">
    <source>
        <dbReference type="ARBA" id="ARBA00009077"/>
    </source>
</evidence>
<dbReference type="PROSITE" id="PS00868">
    <property type="entry name" value="CYS_MET_METAB_PP"/>
    <property type="match status" value="1"/>
</dbReference>
<dbReference type="Gene3D" id="3.90.1150.10">
    <property type="entry name" value="Aspartate Aminotransferase, domain 1"/>
    <property type="match status" value="1"/>
</dbReference>
<evidence type="ECO:0000313" key="8">
    <source>
        <dbReference type="Proteomes" id="UP000005633"/>
    </source>
</evidence>
<evidence type="ECO:0000256" key="1">
    <source>
        <dbReference type="ARBA" id="ARBA00001933"/>
    </source>
</evidence>
<dbReference type="InterPro" id="IPR000277">
    <property type="entry name" value="Cys/Met-Metab_PyrdxlP-dep_enz"/>
</dbReference>
<feature type="region of interest" description="Disordered" evidence="6">
    <location>
        <begin position="1"/>
        <end position="20"/>
    </location>
</feature>
<organism evidence="7 8">
    <name type="scientific">Azospira oryzae (strain ATCC BAA-33 / DSM 13638 / PS)</name>
    <name type="common">Dechlorosoma suillum</name>
    <dbReference type="NCBI Taxonomy" id="640081"/>
    <lineage>
        <taxon>Bacteria</taxon>
        <taxon>Pseudomonadati</taxon>
        <taxon>Pseudomonadota</taxon>
        <taxon>Betaproteobacteria</taxon>
        <taxon>Rhodocyclales</taxon>
        <taxon>Rhodocyclaceae</taxon>
        <taxon>Azospira</taxon>
    </lineage>
</organism>
<name>G8QIK1_AZOOP</name>
<dbReference type="SUPFAM" id="SSF53383">
    <property type="entry name" value="PLP-dependent transferases"/>
    <property type="match status" value="1"/>
</dbReference>
<comment type="similarity">
    <text evidence="2 5">Belongs to the trans-sulfuration enzymes family.</text>
</comment>
<dbReference type="Pfam" id="PF01053">
    <property type="entry name" value="Cys_Met_Meta_PP"/>
    <property type="match status" value="1"/>
</dbReference>
<dbReference type="EMBL" id="CP003153">
    <property type="protein sequence ID" value="AEV26413.1"/>
    <property type="molecule type" value="Genomic_DNA"/>
</dbReference>
<dbReference type="FunFam" id="3.40.640.10:FF:000009">
    <property type="entry name" value="Cystathionine gamma-synthase homolog"/>
    <property type="match status" value="1"/>
</dbReference>
<accession>G8QIK1</accession>
<dbReference type="RefSeq" id="WP_014237109.1">
    <property type="nucleotide sequence ID" value="NC_016616.1"/>
</dbReference>
<dbReference type="FunFam" id="3.90.1150.10:FF:000008">
    <property type="entry name" value="Cystathionine gamma-synthase"/>
    <property type="match status" value="1"/>
</dbReference>
<dbReference type="Proteomes" id="UP000005633">
    <property type="component" value="Chromosome"/>
</dbReference>
<dbReference type="GO" id="GO:0030170">
    <property type="term" value="F:pyridoxal phosphate binding"/>
    <property type="evidence" value="ECO:0007669"/>
    <property type="project" value="InterPro"/>
</dbReference>
<dbReference type="InterPro" id="IPR015424">
    <property type="entry name" value="PyrdxlP-dep_Trfase"/>
</dbReference>
<dbReference type="GO" id="GO:0005737">
    <property type="term" value="C:cytoplasm"/>
    <property type="evidence" value="ECO:0007669"/>
    <property type="project" value="TreeGrafter"/>
</dbReference>
<dbReference type="OrthoDB" id="9805807at2"/>
<gene>
    <name evidence="7" type="ordered locus">Dsui_2042</name>
</gene>
<dbReference type="CDD" id="cd00614">
    <property type="entry name" value="CGS_like"/>
    <property type="match status" value="1"/>
</dbReference>
<dbReference type="GO" id="GO:0019346">
    <property type="term" value="P:transsulfuration"/>
    <property type="evidence" value="ECO:0007669"/>
    <property type="project" value="InterPro"/>
</dbReference>
<evidence type="ECO:0000313" key="7">
    <source>
        <dbReference type="EMBL" id="AEV26413.1"/>
    </source>
</evidence>
<comment type="cofactor">
    <cofactor evidence="1 5">
        <name>pyridoxal 5'-phosphate</name>
        <dbReference type="ChEBI" id="CHEBI:597326"/>
    </cofactor>
</comment>
<keyword evidence="7" id="KW-0456">Lyase</keyword>
<feature type="modified residue" description="N6-(pyridoxal phosphate)lysine" evidence="4">
    <location>
        <position position="209"/>
    </location>
</feature>
<keyword evidence="3 4" id="KW-0663">Pyridoxal phosphate</keyword>
<dbReference type="eggNOG" id="COG0626">
    <property type="taxonomic scope" value="Bacteria"/>
</dbReference>
<dbReference type="KEGG" id="dsu:Dsui_2042"/>
<dbReference type="InterPro" id="IPR015421">
    <property type="entry name" value="PyrdxlP-dep_Trfase_major"/>
</dbReference>
<evidence type="ECO:0000256" key="5">
    <source>
        <dbReference type="RuleBase" id="RU362118"/>
    </source>
</evidence>
<evidence type="ECO:0000256" key="6">
    <source>
        <dbReference type="SAM" id="MobiDB-lite"/>
    </source>
</evidence>
<evidence type="ECO:0000256" key="4">
    <source>
        <dbReference type="PIRSR" id="PIRSR001434-2"/>
    </source>
</evidence>
<dbReference type="STRING" id="640081.Dsui_2042"/>
<dbReference type="PANTHER" id="PTHR11808">
    <property type="entry name" value="TRANS-SULFURATION ENZYME FAMILY MEMBER"/>
    <property type="match status" value="1"/>
</dbReference>
<dbReference type="GO" id="GO:0019343">
    <property type="term" value="P:cysteine biosynthetic process via cystathionine"/>
    <property type="evidence" value="ECO:0007669"/>
    <property type="project" value="TreeGrafter"/>
</dbReference>
<evidence type="ECO:0000256" key="3">
    <source>
        <dbReference type="ARBA" id="ARBA00022898"/>
    </source>
</evidence>
<reference evidence="7 8" key="1">
    <citation type="journal article" date="2012" name="J. Bacteriol.">
        <title>Complete genome sequence of the anaerobic perchlorate-reducing bacterium Azospira suillum strain PS.</title>
        <authorList>
            <person name="Byrne-Bailey K.G."/>
            <person name="Coates J.D."/>
        </authorList>
    </citation>
    <scope>NUCLEOTIDE SEQUENCE [LARGE SCALE GENOMIC DNA]</scope>
    <source>
        <strain evidence="8">ATCC BAA-33 / DSM 13638 / PS</strain>
    </source>
</reference>
<dbReference type="PIRSF" id="PIRSF001434">
    <property type="entry name" value="CGS"/>
    <property type="match status" value="1"/>
</dbReference>
<dbReference type="GO" id="GO:0004123">
    <property type="term" value="F:cystathionine gamma-lyase activity"/>
    <property type="evidence" value="ECO:0007669"/>
    <property type="project" value="TreeGrafter"/>
</dbReference>
<dbReference type="InterPro" id="IPR054542">
    <property type="entry name" value="Cys_met_metab_PP"/>
</dbReference>
<dbReference type="AlphaFoldDB" id="G8QIK1"/>
<dbReference type="InterPro" id="IPR015422">
    <property type="entry name" value="PyrdxlP-dep_Trfase_small"/>
</dbReference>
<proteinExistence type="inferred from homology"/>
<dbReference type="Gene3D" id="3.40.640.10">
    <property type="entry name" value="Type I PLP-dependent aspartate aminotransferase-like (Major domain)"/>
    <property type="match status" value="1"/>
</dbReference>
<dbReference type="PANTHER" id="PTHR11808:SF15">
    <property type="entry name" value="CYSTATHIONINE GAMMA-LYASE"/>
    <property type="match status" value="1"/>
</dbReference>
<protein>
    <submittedName>
        <fullName evidence="7">Cystathionine beta-lyase/cystathionine gamma-synthase</fullName>
    </submittedName>
</protein>
<dbReference type="HOGENOM" id="CLU_018986_2_0_4"/>